<comment type="caution">
    <text evidence="5">The sequence shown here is derived from an EMBL/GenBank/DDBJ whole genome shotgun (WGS) entry which is preliminary data.</text>
</comment>
<dbReference type="EMBL" id="VFOR01000001">
    <property type="protein sequence ID" value="TQL63190.1"/>
    <property type="molecule type" value="Genomic_DNA"/>
</dbReference>
<accession>A0A542ZSH3</accession>
<dbReference type="PANTHER" id="PTHR44943">
    <property type="entry name" value="CELLULOSE SYNTHASE OPERON PROTEIN C"/>
    <property type="match status" value="1"/>
</dbReference>
<dbReference type="Pfam" id="PF14559">
    <property type="entry name" value="TPR_19"/>
    <property type="match status" value="1"/>
</dbReference>
<name>A0A542ZSH3_9ACTN</name>
<evidence type="ECO:0000256" key="2">
    <source>
        <dbReference type="ARBA" id="ARBA00022803"/>
    </source>
</evidence>
<dbReference type="InterPro" id="IPR011990">
    <property type="entry name" value="TPR-like_helical_dom_sf"/>
</dbReference>
<dbReference type="AlphaFoldDB" id="A0A542ZSH3"/>
<feature type="compositionally biased region" description="Basic and acidic residues" evidence="4">
    <location>
        <begin position="59"/>
        <end position="70"/>
    </location>
</feature>
<dbReference type="PANTHER" id="PTHR44943:SF8">
    <property type="entry name" value="TPR REPEAT-CONTAINING PROTEIN MJ0263"/>
    <property type="match status" value="1"/>
</dbReference>
<keyword evidence="6" id="KW-1185">Reference proteome</keyword>
<dbReference type="SMART" id="SM00028">
    <property type="entry name" value="TPR"/>
    <property type="match status" value="3"/>
</dbReference>
<sequence length="283" mass="30965">MADEPRDAEPTPEIADDGIEAIEDPTSLSEDEAPMPRRRPRRGGRRKHGRAARSATRASVDRAEGEREPVGESVSRTAKQINKVLVAALAAAIVIIVQQWGGPSQAGVPNAAEMPDGHPDVSEMEGGAAGQAPAGGMSEFTEADPEKVAELEKRIEENPKDIAAMGELGSLQHSAGQWEESRKWQERILKIDPDNVDALLALGVIQFNTDQMDEAEKTWKQVAKLAPDQPHSYYNLGFVYLAREPVDHDALRAAWEKVIELDPDSDMAKTASDHLGRLEEQER</sequence>
<keyword evidence="2 3" id="KW-0802">TPR repeat</keyword>
<gene>
    <name evidence="5" type="ORF">FB460_0991</name>
</gene>
<feature type="region of interest" description="Disordered" evidence="4">
    <location>
        <begin position="1"/>
        <end position="74"/>
    </location>
</feature>
<protein>
    <submittedName>
        <fullName evidence="5">Tetratricopeptide repeat protein</fullName>
    </submittedName>
</protein>
<proteinExistence type="predicted"/>
<dbReference type="Proteomes" id="UP000316196">
    <property type="component" value="Unassembled WGS sequence"/>
</dbReference>
<dbReference type="SUPFAM" id="SSF48452">
    <property type="entry name" value="TPR-like"/>
    <property type="match status" value="1"/>
</dbReference>
<evidence type="ECO:0000256" key="4">
    <source>
        <dbReference type="SAM" id="MobiDB-lite"/>
    </source>
</evidence>
<evidence type="ECO:0000313" key="5">
    <source>
        <dbReference type="EMBL" id="TQL63190.1"/>
    </source>
</evidence>
<evidence type="ECO:0000256" key="3">
    <source>
        <dbReference type="PROSITE-ProRule" id="PRU00339"/>
    </source>
</evidence>
<dbReference type="InterPro" id="IPR051685">
    <property type="entry name" value="Ycf3/AcsC/BcsC/TPR_MFPF"/>
</dbReference>
<feature type="compositionally biased region" description="Basic residues" evidence="4">
    <location>
        <begin position="36"/>
        <end position="51"/>
    </location>
</feature>
<dbReference type="Gene3D" id="1.25.40.10">
    <property type="entry name" value="Tetratricopeptide repeat domain"/>
    <property type="match status" value="1"/>
</dbReference>
<keyword evidence="1" id="KW-0677">Repeat</keyword>
<feature type="repeat" description="TPR" evidence="3">
    <location>
        <begin position="196"/>
        <end position="229"/>
    </location>
</feature>
<organism evidence="5 6">
    <name type="scientific">Propioniferax innocua</name>
    <dbReference type="NCBI Taxonomy" id="1753"/>
    <lineage>
        <taxon>Bacteria</taxon>
        <taxon>Bacillati</taxon>
        <taxon>Actinomycetota</taxon>
        <taxon>Actinomycetes</taxon>
        <taxon>Propionibacteriales</taxon>
        <taxon>Propionibacteriaceae</taxon>
        <taxon>Propioniferax</taxon>
    </lineage>
</organism>
<dbReference type="RefSeq" id="WP_142092935.1">
    <property type="nucleotide sequence ID" value="NZ_BAAAMD010000001.1"/>
</dbReference>
<evidence type="ECO:0000256" key="1">
    <source>
        <dbReference type="ARBA" id="ARBA00022737"/>
    </source>
</evidence>
<reference evidence="5 6" key="1">
    <citation type="submission" date="2019-06" db="EMBL/GenBank/DDBJ databases">
        <title>Sequencing the genomes of 1000 actinobacteria strains.</title>
        <authorList>
            <person name="Klenk H.-P."/>
        </authorList>
    </citation>
    <scope>NUCLEOTIDE SEQUENCE [LARGE SCALE GENOMIC DNA]</scope>
    <source>
        <strain evidence="5 6">DSM 8251</strain>
    </source>
</reference>
<dbReference type="OrthoDB" id="5149611at2"/>
<evidence type="ECO:0000313" key="6">
    <source>
        <dbReference type="Proteomes" id="UP000316196"/>
    </source>
</evidence>
<feature type="compositionally biased region" description="Acidic residues" evidence="4">
    <location>
        <begin position="14"/>
        <end position="33"/>
    </location>
</feature>
<dbReference type="InterPro" id="IPR019734">
    <property type="entry name" value="TPR_rpt"/>
</dbReference>
<dbReference type="PROSITE" id="PS50005">
    <property type="entry name" value="TPR"/>
    <property type="match status" value="2"/>
</dbReference>
<feature type="repeat" description="TPR" evidence="3">
    <location>
        <begin position="162"/>
        <end position="195"/>
    </location>
</feature>